<evidence type="ECO:0000313" key="2">
    <source>
        <dbReference type="Proteomes" id="UP001370490"/>
    </source>
</evidence>
<dbReference type="Gene3D" id="2.60.120.10">
    <property type="entry name" value="Jelly Rolls"/>
    <property type="match status" value="1"/>
</dbReference>
<comment type="caution">
    <text evidence="1">The sequence shown here is derived from an EMBL/GenBank/DDBJ whole genome shotgun (WGS) entry which is preliminary data.</text>
</comment>
<dbReference type="EMBL" id="JBAMMX010000006">
    <property type="protein sequence ID" value="KAK6937776.1"/>
    <property type="molecule type" value="Genomic_DNA"/>
</dbReference>
<gene>
    <name evidence="1" type="ORF">RJ641_031284</name>
</gene>
<dbReference type="PANTHER" id="PTHR31189">
    <property type="entry name" value="OS03G0336100 PROTEIN-RELATED"/>
    <property type="match status" value="1"/>
</dbReference>
<dbReference type="SUPFAM" id="SSF51182">
    <property type="entry name" value="RmlC-like cupins"/>
    <property type="match status" value="2"/>
</dbReference>
<dbReference type="InterPro" id="IPR014710">
    <property type="entry name" value="RmlC-like_jellyroll"/>
</dbReference>
<dbReference type="InterPro" id="IPR050253">
    <property type="entry name" value="Seed_Storage-Functional"/>
</dbReference>
<sequence length="179" mass="21006">MGDELVAISVSYINHQNNQLDQKLRQFYLVGSLPRQSQSQSERESQLKEKFQNIVNAFDEQMLAEALNVPREVVRRMQNIDERGLIVKVRQGMAMIRPDEEDEPFRLLNGLEKEFCTMKIRQNLDNIKEADVYSRQAGQLVQVNLQKLPILRFMDMRRSRLLWPQTPQEPPKVLTSRPL</sequence>
<dbReference type="PANTHER" id="PTHR31189:SF54">
    <property type="entry name" value="11S GLOBULIN SEED STORAGE PROTEIN 2-LIKE"/>
    <property type="match status" value="1"/>
</dbReference>
<protein>
    <submittedName>
        <fullName evidence="1">Uncharacterized protein</fullName>
    </submittedName>
</protein>
<dbReference type="AlphaFoldDB" id="A0AAN8VX90"/>
<dbReference type="InterPro" id="IPR011051">
    <property type="entry name" value="RmlC_Cupin_sf"/>
</dbReference>
<name>A0AAN8VX90_9MAGN</name>
<organism evidence="1 2">
    <name type="scientific">Dillenia turbinata</name>
    <dbReference type="NCBI Taxonomy" id="194707"/>
    <lineage>
        <taxon>Eukaryota</taxon>
        <taxon>Viridiplantae</taxon>
        <taxon>Streptophyta</taxon>
        <taxon>Embryophyta</taxon>
        <taxon>Tracheophyta</taxon>
        <taxon>Spermatophyta</taxon>
        <taxon>Magnoliopsida</taxon>
        <taxon>eudicotyledons</taxon>
        <taxon>Gunneridae</taxon>
        <taxon>Pentapetalae</taxon>
        <taxon>Dilleniales</taxon>
        <taxon>Dilleniaceae</taxon>
        <taxon>Dillenia</taxon>
    </lineage>
</organism>
<feature type="non-terminal residue" evidence="1">
    <location>
        <position position="179"/>
    </location>
</feature>
<reference evidence="1 2" key="1">
    <citation type="submission" date="2023-12" db="EMBL/GenBank/DDBJ databases">
        <title>A high-quality genome assembly for Dillenia turbinata (Dilleniales).</title>
        <authorList>
            <person name="Chanderbali A."/>
        </authorList>
    </citation>
    <scope>NUCLEOTIDE SEQUENCE [LARGE SCALE GENOMIC DNA]</scope>
    <source>
        <strain evidence="1">LSX21</strain>
        <tissue evidence="1">Leaf</tissue>
    </source>
</reference>
<keyword evidence="2" id="KW-1185">Reference proteome</keyword>
<dbReference type="Proteomes" id="UP001370490">
    <property type="component" value="Unassembled WGS sequence"/>
</dbReference>
<evidence type="ECO:0000313" key="1">
    <source>
        <dbReference type="EMBL" id="KAK6937776.1"/>
    </source>
</evidence>
<proteinExistence type="predicted"/>
<accession>A0AAN8VX90</accession>